<accession>A0A087UAW6</accession>
<dbReference type="Proteomes" id="UP000054359">
    <property type="component" value="Unassembled WGS sequence"/>
</dbReference>
<proteinExistence type="predicted"/>
<dbReference type="AlphaFoldDB" id="A0A087UAW6"/>
<organism evidence="1 2">
    <name type="scientific">Stegodyphus mimosarum</name>
    <name type="common">African social velvet spider</name>
    <dbReference type="NCBI Taxonomy" id="407821"/>
    <lineage>
        <taxon>Eukaryota</taxon>
        <taxon>Metazoa</taxon>
        <taxon>Ecdysozoa</taxon>
        <taxon>Arthropoda</taxon>
        <taxon>Chelicerata</taxon>
        <taxon>Arachnida</taxon>
        <taxon>Araneae</taxon>
        <taxon>Araneomorphae</taxon>
        <taxon>Entelegynae</taxon>
        <taxon>Eresoidea</taxon>
        <taxon>Eresidae</taxon>
        <taxon>Stegodyphus</taxon>
    </lineage>
</organism>
<feature type="non-terminal residue" evidence="1">
    <location>
        <position position="687"/>
    </location>
</feature>
<evidence type="ECO:0000313" key="1">
    <source>
        <dbReference type="EMBL" id="KFM74505.1"/>
    </source>
</evidence>
<evidence type="ECO:0000313" key="2">
    <source>
        <dbReference type="Proteomes" id="UP000054359"/>
    </source>
</evidence>
<dbReference type="OrthoDB" id="6432083at2759"/>
<dbReference type="OMA" id="EAFVECK"/>
<keyword evidence="2" id="KW-1185">Reference proteome</keyword>
<reference evidence="1 2" key="1">
    <citation type="submission" date="2013-11" db="EMBL/GenBank/DDBJ databases">
        <title>Genome sequencing of Stegodyphus mimosarum.</title>
        <authorList>
            <person name="Bechsgaard J."/>
        </authorList>
    </citation>
    <scope>NUCLEOTIDE SEQUENCE [LARGE SCALE GENOMIC DNA]</scope>
</reference>
<sequence length="687" mass="79757">MVLTKEGRVEVLFFFVKLLQNIQNPIYYENLRGHVSKGSTVVKNYVRKECKGEKLLQFFIRRKEYFVVNNEEVSLRNKDKNCNEVSFSNKDFKLHDDDKCQKSSFEDRQSFNKDFKKFRRSSSASSSIAGKDEDAEEEMRYKEYTIKYFVSVLQQNKQIHVDSIDYDALSKKIMKYLKTYLKTKSIKTFFQKFDDLFILNDDGFVSLAPLSKNDENIDLKSVSVEEIVTVEPEPLDPEVKKVENFLSCIKFFVDIIEKKNPPCLVDKLSGYLSQASKDIQFYLKYNYRNFKDLFYDTSVIFNVNKYDEISLLKDYKKKIKEVEKLVHKAYKRPSFSHMPLMSQVKSNLSSPPSVIMNGGPEIGMASALEIKNLEQCVTYGNDGGDEIDCRGLEVLDHCQDSAALLSNKPIIENEPLIDDVSQEENAEAFVECKETFVKTPDFKNTKNYINDIPKIVCKNEFEKYDAYEKELCVKVKLTIELLCLTMVDEEIRLSTVYEEKAVKYFTEILEKSQYNFCSVSSLQGKLGEVSCDICSYMNRQYKGEKFPLFFKAHEEFIVKSSTVELSSVYKELKKSPLQHVQENNKTVMKSLQNLFDSPRFEEYQKEISGFLVDITKLLLKKGSAKIDNLICIAPQYPLCFIWIKSLNGSTMSTKMKLFLDSLKIFEIEEELYIVYNSDYRSALKDAS</sequence>
<name>A0A087UAW6_STEMI</name>
<dbReference type="EMBL" id="KK119051">
    <property type="protein sequence ID" value="KFM74505.1"/>
    <property type="molecule type" value="Genomic_DNA"/>
</dbReference>
<protein>
    <submittedName>
        <fullName evidence="1">Uncharacterized protein</fullName>
    </submittedName>
</protein>
<gene>
    <name evidence="1" type="ORF">X975_09398</name>
</gene>